<dbReference type="Gene3D" id="3.40.50.720">
    <property type="entry name" value="NAD(P)-binding Rossmann-like Domain"/>
    <property type="match status" value="1"/>
</dbReference>
<reference evidence="5" key="1">
    <citation type="journal article" date="2023" name="Comput. Struct. Biotechnol. J.">
        <title>Discovery of a novel marine Bacteroidetes with a rich repertoire of carbohydrate-active enzymes.</title>
        <authorList>
            <person name="Chen B."/>
            <person name="Liu G."/>
            <person name="Chen Q."/>
            <person name="Wang H."/>
            <person name="Liu L."/>
            <person name="Tang K."/>
        </authorList>
    </citation>
    <scope>NUCLEOTIDE SEQUENCE</scope>
    <source>
        <strain evidence="5">TK19036</strain>
    </source>
</reference>
<protein>
    <submittedName>
        <fullName evidence="5">Gfo/Idh/MocA family oxidoreductase</fullName>
    </submittedName>
</protein>
<dbReference type="InterPro" id="IPR050463">
    <property type="entry name" value="Gfo/Idh/MocA_oxidrdct_glycsds"/>
</dbReference>
<evidence type="ECO:0000259" key="4">
    <source>
        <dbReference type="Pfam" id="PF22725"/>
    </source>
</evidence>
<dbReference type="Gene3D" id="3.30.360.10">
    <property type="entry name" value="Dihydrodipicolinate Reductase, domain 2"/>
    <property type="match status" value="1"/>
</dbReference>
<proteinExistence type="predicted"/>
<keyword evidence="2" id="KW-0812">Transmembrane</keyword>
<sequence length="403" mass="44849">MNKADFSREYNRRSFIRTSGILGAAGIMAPGILSATNYPISRRSVFQDKKKLGIALVGLGRYSSGQLAPALQETQYCYLSGIVTGTPEKEDKWVKKYDIPEKNVYNYDNFDSIADNPDIDIIYVVLPNSMHAEYTIRAAKAGKHVISEKPMATSVEDAQAMIDACKENNVMLSIGYRLHFEPHHLRVMELGQEQVYGPVQKINAIDNMVVKEWEWRLDKELAGGGPLMDLGIYTVQGACYTMGQWPVEVVEASYGEVTKPDLFKSVEQSLTFTLRFPDGVESTHTTSYADQGNLLEGIAENGWWKLSPSYGYGGIKGETNEGPMKLDNVNQQARQMDYFADCIMNNKEILVPGEMGLRDMKVLMAIYEAADSGKSVPLDLGNMGIPKYDTHVKVNENLTTSMG</sequence>
<dbReference type="InterPro" id="IPR006311">
    <property type="entry name" value="TAT_signal"/>
</dbReference>
<evidence type="ECO:0000313" key="5">
    <source>
        <dbReference type="EMBL" id="WKN39996.1"/>
    </source>
</evidence>
<name>A0AA49PZW1_9BACT</name>
<reference evidence="5" key="2">
    <citation type="journal article" date="2024" name="Antonie Van Leeuwenhoek">
        <title>Roseihalotalea indica gen. nov., sp. nov., a halophilic Bacteroidetes from mesopelagic Southwest Indian Ocean with higher carbohydrate metabolic potential.</title>
        <authorList>
            <person name="Chen B."/>
            <person name="Zhang M."/>
            <person name="Lin D."/>
            <person name="Ye J."/>
            <person name="Tang K."/>
        </authorList>
    </citation>
    <scope>NUCLEOTIDE SEQUENCE</scope>
    <source>
        <strain evidence="5">TK19036</strain>
    </source>
</reference>
<dbReference type="AlphaFoldDB" id="A0AA49PZW1"/>
<accession>A0AA49PZW1</accession>
<dbReference type="InterPro" id="IPR055170">
    <property type="entry name" value="GFO_IDH_MocA-like_dom"/>
</dbReference>
<dbReference type="PANTHER" id="PTHR43818:SF11">
    <property type="entry name" value="BCDNA.GH03377"/>
    <property type="match status" value="1"/>
</dbReference>
<dbReference type="PRINTS" id="PR01775">
    <property type="entry name" value="GLFROXRDTASE"/>
</dbReference>
<dbReference type="InterPro" id="IPR036291">
    <property type="entry name" value="NAD(P)-bd_dom_sf"/>
</dbReference>
<feature type="transmembrane region" description="Helical" evidence="2">
    <location>
        <begin position="21"/>
        <end position="40"/>
    </location>
</feature>
<keyword evidence="2" id="KW-1133">Transmembrane helix</keyword>
<dbReference type="InterPro" id="IPR008354">
    <property type="entry name" value="Glc-Fru_OxRdtase_bac"/>
</dbReference>
<gene>
    <name evidence="5" type="ORF">K4G66_14985</name>
</gene>
<dbReference type="PANTHER" id="PTHR43818">
    <property type="entry name" value="BCDNA.GH03377"/>
    <property type="match status" value="1"/>
</dbReference>
<dbReference type="SUPFAM" id="SSF51735">
    <property type="entry name" value="NAD(P)-binding Rossmann-fold domains"/>
    <property type="match status" value="1"/>
</dbReference>
<dbReference type="Pfam" id="PF01408">
    <property type="entry name" value="GFO_IDH_MocA"/>
    <property type="match status" value="1"/>
</dbReference>
<keyword evidence="1" id="KW-0560">Oxidoreductase</keyword>
<dbReference type="InterPro" id="IPR000683">
    <property type="entry name" value="Gfo/Idh/MocA-like_OxRdtase_N"/>
</dbReference>
<dbReference type="SUPFAM" id="SSF55347">
    <property type="entry name" value="Glyceraldehyde-3-phosphate dehydrogenase-like, C-terminal domain"/>
    <property type="match status" value="1"/>
</dbReference>
<evidence type="ECO:0000256" key="2">
    <source>
        <dbReference type="SAM" id="Phobius"/>
    </source>
</evidence>
<keyword evidence="2" id="KW-0472">Membrane</keyword>
<evidence type="ECO:0000256" key="1">
    <source>
        <dbReference type="ARBA" id="ARBA00023002"/>
    </source>
</evidence>
<feature type="domain" description="GFO/IDH/MocA-like oxidoreductase" evidence="4">
    <location>
        <begin position="187"/>
        <end position="292"/>
    </location>
</feature>
<evidence type="ECO:0000259" key="3">
    <source>
        <dbReference type="Pfam" id="PF01408"/>
    </source>
</evidence>
<dbReference type="GO" id="GO:0016491">
    <property type="term" value="F:oxidoreductase activity"/>
    <property type="evidence" value="ECO:0007669"/>
    <property type="project" value="UniProtKB-KW"/>
</dbReference>
<organism evidence="5">
    <name type="scientific">Roseihalotalea indica</name>
    <dbReference type="NCBI Taxonomy" id="2867963"/>
    <lineage>
        <taxon>Bacteria</taxon>
        <taxon>Pseudomonadati</taxon>
        <taxon>Bacteroidota</taxon>
        <taxon>Cytophagia</taxon>
        <taxon>Cytophagales</taxon>
        <taxon>Catalimonadaceae</taxon>
        <taxon>Roseihalotalea</taxon>
    </lineage>
</organism>
<dbReference type="PROSITE" id="PS51318">
    <property type="entry name" value="TAT"/>
    <property type="match status" value="1"/>
</dbReference>
<dbReference type="EMBL" id="CP120682">
    <property type="protein sequence ID" value="WKN39996.1"/>
    <property type="molecule type" value="Genomic_DNA"/>
</dbReference>
<feature type="domain" description="Gfo/Idh/MocA-like oxidoreductase N-terminal" evidence="3">
    <location>
        <begin position="53"/>
        <end position="176"/>
    </location>
</feature>
<dbReference type="Pfam" id="PF22725">
    <property type="entry name" value="GFO_IDH_MocA_C3"/>
    <property type="match status" value="1"/>
</dbReference>
<dbReference type="GO" id="GO:0000166">
    <property type="term" value="F:nucleotide binding"/>
    <property type="evidence" value="ECO:0007669"/>
    <property type="project" value="InterPro"/>
</dbReference>